<sequence>MIEISKEFEQQTDASESKIERVFKSPSQTDISESVWECTTEENNIVIVQEEERSVETDLWVSRHLRDIEDITERSEILEISQRSDEDEETIDFASEFSLASSTGQVEIQQREFAASEAQRNFEIAEEALVSAIKNKEITPEELEAILKATNREQSVGRFVEPQETTMITDVILKRLSKPCGMAESESTLQQQSRIFGSLDALEATDMISDQGFDISNNAERNLRASSVAPVSNVEGISGDFKAASTANQTMSSSFSGSKNANEFTNIIQKSASATQLSANTKESSEENSNVIHEQTLMDNNLHTSKEISYQTRASEESSSFKPATEVTANVTTAMNSTNESQESANINAGNASSAETDRSFSINNQSSGHEINKSQSDMNVDRTLNEHRREKSEGCFVEQNEITMITDVILKRISKPVASIESEKTFDEQNKLESSFKTSASKSEGSQDGFAIKKSEAVANVSQIAKIRSEASAAGSFQAFSLTTADASNSYVSEKATEASSSVVKSTNQTKIASTMTESHEETRNLIQQQNLIETSAQEKTEIPTSTKTEEEKLMKASSKSKFDTNVILKSKEAAEDFTQTQMAQPSESSDSKLRIAATDSEHRLQRAGSTSSIEKTVKDSNREQIVERFIEQEETNMITDVILKRISKPVAASESETTFDEQNKIQSSFKTSASKSEGSQDGFAIKKQEDSEGVQSTTIVKNQTSAEASFKALSASSIDLTTAITSEKQEAEATSVMKSSSQTEIKSKMAETKEEMRNLIEQHSLIENYAQTNSEIKTEMKMFEEKQASAFSESSVSTNINLTETEKQKAAFNHTEKLKSSGSIDKELKIEERNIESKIRRSDSTSSIEKTVKDSNRENSVGRFIEQEETTMITDVILKRISKPVAAIESETTFDEQNKIQSSFNTSASKSEGSQDGFAIHKQEEKANVGQVAKLSHEAKVESNLKEQHKSDTSFIAFNEESKKGEIISSTEAKKVSSKVKESKEEMQSLIEQHEFIENRQPTNKTSITDQLEQIQSSMNESSDITVTQKTTPEADKKQSQKQSVGRFIEQEETNMITDVILKRISKPVAAIESETTFDEQNKLQSSFNTSASKSEGSQDGFSINKREENENVSQTTKQFNQQSAEGNFKVFHSSSTEMQATLSRAKSEEKTDSMFKSGNAASVSSNTKQSTEEIQTVQAALSRCAQSETLEKVAKDKRREQSAGRFIEQSEETMITDVILKRIPRGNSFAEGSTTAEAQNSLQESYSANASKQEKLVEGFGIAKRREESVSTTASQSIAEMISVKGF</sequence>
<reference evidence="2" key="1">
    <citation type="submission" date="2022-11" db="UniProtKB">
        <authorList>
            <consortium name="WormBaseParasite"/>
        </authorList>
    </citation>
    <scope>IDENTIFICATION</scope>
</reference>
<dbReference type="WBParaSite" id="ES5_v2.g961.t1">
    <property type="protein sequence ID" value="ES5_v2.g961.t1"/>
    <property type="gene ID" value="ES5_v2.g961"/>
</dbReference>
<evidence type="ECO:0000313" key="2">
    <source>
        <dbReference type="WBParaSite" id="ES5_v2.g961.t1"/>
    </source>
</evidence>
<evidence type="ECO:0000313" key="1">
    <source>
        <dbReference type="Proteomes" id="UP000887579"/>
    </source>
</evidence>
<organism evidence="1 2">
    <name type="scientific">Panagrolaimus sp. ES5</name>
    <dbReference type="NCBI Taxonomy" id="591445"/>
    <lineage>
        <taxon>Eukaryota</taxon>
        <taxon>Metazoa</taxon>
        <taxon>Ecdysozoa</taxon>
        <taxon>Nematoda</taxon>
        <taxon>Chromadorea</taxon>
        <taxon>Rhabditida</taxon>
        <taxon>Tylenchina</taxon>
        <taxon>Panagrolaimomorpha</taxon>
        <taxon>Panagrolaimoidea</taxon>
        <taxon>Panagrolaimidae</taxon>
        <taxon>Panagrolaimus</taxon>
    </lineage>
</organism>
<protein>
    <submittedName>
        <fullName evidence="2">Uncharacterized protein</fullName>
    </submittedName>
</protein>
<proteinExistence type="predicted"/>
<accession>A0AC34GY94</accession>
<dbReference type="Proteomes" id="UP000887579">
    <property type="component" value="Unplaced"/>
</dbReference>
<name>A0AC34GY94_9BILA</name>